<feature type="compositionally biased region" description="Basic and acidic residues" evidence="1">
    <location>
        <begin position="50"/>
        <end position="59"/>
    </location>
</feature>
<protein>
    <submittedName>
        <fullName evidence="2">Uncharacterized protein</fullName>
    </submittedName>
</protein>
<gene>
    <name evidence="2" type="ORF">GCM10023214_72180</name>
</gene>
<feature type="region of interest" description="Disordered" evidence="1">
    <location>
        <begin position="1"/>
        <end position="65"/>
    </location>
</feature>
<comment type="caution">
    <text evidence="2">The sequence shown here is derived from an EMBL/GenBank/DDBJ whole genome shotgun (WGS) entry which is preliminary data.</text>
</comment>
<evidence type="ECO:0000313" key="2">
    <source>
        <dbReference type="EMBL" id="GAA4667664.1"/>
    </source>
</evidence>
<organism evidence="2 3">
    <name type="scientific">Amycolatopsis dongchuanensis</name>
    <dbReference type="NCBI Taxonomy" id="1070866"/>
    <lineage>
        <taxon>Bacteria</taxon>
        <taxon>Bacillati</taxon>
        <taxon>Actinomycetota</taxon>
        <taxon>Actinomycetes</taxon>
        <taxon>Pseudonocardiales</taxon>
        <taxon>Pseudonocardiaceae</taxon>
        <taxon>Amycolatopsis</taxon>
    </lineage>
</organism>
<keyword evidence="3" id="KW-1185">Reference proteome</keyword>
<evidence type="ECO:0000256" key="1">
    <source>
        <dbReference type="SAM" id="MobiDB-lite"/>
    </source>
</evidence>
<sequence length="65" mass="7511">MIELTGHTAPRSRWTPRYRRDAEYGQEGSTAHSRQRSAAPAGRFSRRKCRSEPKLETRSIRLPVT</sequence>
<name>A0ABP8VME1_9PSEU</name>
<accession>A0ABP8VME1</accession>
<dbReference type="EMBL" id="BAABIB010000153">
    <property type="protein sequence ID" value="GAA4667664.1"/>
    <property type="molecule type" value="Genomic_DNA"/>
</dbReference>
<proteinExistence type="predicted"/>
<evidence type="ECO:0000313" key="3">
    <source>
        <dbReference type="Proteomes" id="UP001500192"/>
    </source>
</evidence>
<reference evidence="3" key="1">
    <citation type="journal article" date="2019" name="Int. J. Syst. Evol. Microbiol.">
        <title>The Global Catalogue of Microorganisms (GCM) 10K type strain sequencing project: providing services to taxonomists for standard genome sequencing and annotation.</title>
        <authorList>
            <consortium name="The Broad Institute Genomics Platform"/>
            <consortium name="The Broad Institute Genome Sequencing Center for Infectious Disease"/>
            <person name="Wu L."/>
            <person name="Ma J."/>
        </authorList>
    </citation>
    <scope>NUCLEOTIDE SEQUENCE [LARGE SCALE GENOMIC DNA]</scope>
    <source>
        <strain evidence="3">JCM 18054</strain>
    </source>
</reference>
<dbReference type="Proteomes" id="UP001500192">
    <property type="component" value="Unassembled WGS sequence"/>
</dbReference>